<keyword evidence="1 5" id="KW-0597">Phosphoprotein</keyword>
<dbReference type="Pfam" id="PF00196">
    <property type="entry name" value="GerE"/>
    <property type="match status" value="1"/>
</dbReference>
<dbReference type="CDD" id="cd17535">
    <property type="entry name" value="REC_NarL-like"/>
    <property type="match status" value="1"/>
</dbReference>
<dbReference type="SMART" id="SM00448">
    <property type="entry name" value="REC"/>
    <property type="match status" value="1"/>
</dbReference>
<dbReference type="PANTHER" id="PTHR43214:SF41">
    <property type="entry name" value="NITRATE_NITRITE RESPONSE REGULATOR PROTEIN NARP"/>
    <property type="match status" value="1"/>
</dbReference>
<evidence type="ECO:0000259" key="7">
    <source>
        <dbReference type="PROSITE" id="PS50110"/>
    </source>
</evidence>
<dbReference type="PATRIC" id="fig|445709.3.peg.3697"/>
<dbReference type="InterPro" id="IPR016032">
    <property type="entry name" value="Sig_transdc_resp-reg_C-effctor"/>
</dbReference>
<dbReference type="PRINTS" id="PR00038">
    <property type="entry name" value="HTHLUXR"/>
</dbReference>
<dbReference type="Gene3D" id="3.40.50.2300">
    <property type="match status" value="1"/>
</dbReference>
<dbReference type="GO" id="GO:0000160">
    <property type="term" value="P:phosphorelay signal transduction system"/>
    <property type="evidence" value="ECO:0007669"/>
    <property type="project" value="InterPro"/>
</dbReference>
<feature type="domain" description="Response regulatory" evidence="7">
    <location>
        <begin position="4"/>
        <end position="120"/>
    </location>
</feature>
<sequence>MMLRVLIADDHTIVRQGVRQLLMADGVVSAVGEAETGAQAIELVRQSHWDVVLLDISLPDTNGLEVLKQLRRDHPCLPVMLFSMYDEGQFALRALKAGAAGYLSKRASATQLVHAVRQVASGRKYVSPQVAESLADYLAPDADRPAHEILSDREYQTLCMIGSGKRLTDIANALSLSVKTVSVYRSRLLEKMRLSNNAELTFYVMQHGLADPEMAGMAAFA</sequence>
<reference evidence="9" key="1">
    <citation type="submission" date="2015-06" db="EMBL/GenBank/DDBJ databases">
        <authorList>
            <person name="Lim Y.L."/>
            <person name="Ee R."/>
            <person name="Yong D."/>
            <person name="How K.Y."/>
            <person name="Yin W.F."/>
            <person name="Chan K.G."/>
        </authorList>
    </citation>
    <scope>NUCLEOTIDE SEQUENCE [LARGE SCALE GENOMIC DNA]</scope>
    <source>
        <strain evidence="9">DSM 25325</strain>
    </source>
</reference>
<organism evidence="8 9">
    <name type="scientific">Pandoraea thiooxydans</name>
    <dbReference type="NCBI Taxonomy" id="445709"/>
    <lineage>
        <taxon>Bacteria</taxon>
        <taxon>Pseudomonadati</taxon>
        <taxon>Pseudomonadota</taxon>
        <taxon>Betaproteobacteria</taxon>
        <taxon>Burkholderiales</taxon>
        <taxon>Burkholderiaceae</taxon>
        <taxon>Pandoraea</taxon>
    </lineage>
</organism>
<dbReference type="STRING" id="445709.ABW99_17515"/>
<dbReference type="GO" id="GO:0006355">
    <property type="term" value="P:regulation of DNA-templated transcription"/>
    <property type="evidence" value="ECO:0007669"/>
    <property type="project" value="InterPro"/>
</dbReference>
<proteinExistence type="predicted"/>
<evidence type="ECO:0000256" key="2">
    <source>
        <dbReference type="ARBA" id="ARBA00023015"/>
    </source>
</evidence>
<keyword evidence="9" id="KW-1185">Reference proteome</keyword>
<dbReference type="InterPro" id="IPR001789">
    <property type="entry name" value="Sig_transdc_resp-reg_receiver"/>
</dbReference>
<dbReference type="AlphaFoldDB" id="A0A0G3EY93"/>
<dbReference type="Pfam" id="PF00072">
    <property type="entry name" value="Response_reg"/>
    <property type="match status" value="1"/>
</dbReference>
<dbReference type="CDD" id="cd06170">
    <property type="entry name" value="LuxR_C_like"/>
    <property type="match status" value="1"/>
</dbReference>
<dbReference type="PROSITE" id="PS50110">
    <property type="entry name" value="RESPONSE_REGULATORY"/>
    <property type="match status" value="1"/>
</dbReference>
<keyword evidence="3" id="KW-0238">DNA-binding</keyword>
<dbReference type="KEGG" id="ptx:ABW99_17515"/>
<gene>
    <name evidence="8" type="ORF">ABW99_17515</name>
</gene>
<dbReference type="SUPFAM" id="SSF46894">
    <property type="entry name" value="C-terminal effector domain of the bipartite response regulators"/>
    <property type="match status" value="1"/>
</dbReference>
<evidence type="ECO:0000256" key="1">
    <source>
        <dbReference type="ARBA" id="ARBA00022553"/>
    </source>
</evidence>
<evidence type="ECO:0000256" key="4">
    <source>
        <dbReference type="ARBA" id="ARBA00023163"/>
    </source>
</evidence>
<dbReference type="InterPro" id="IPR011006">
    <property type="entry name" value="CheY-like_superfamily"/>
</dbReference>
<dbReference type="OrthoDB" id="9816469at2"/>
<dbReference type="SUPFAM" id="SSF52172">
    <property type="entry name" value="CheY-like"/>
    <property type="match status" value="1"/>
</dbReference>
<dbReference type="SMART" id="SM00421">
    <property type="entry name" value="HTH_LUXR"/>
    <property type="match status" value="1"/>
</dbReference>
<dbReference type="InterPro" id="IPR000792">
    <property type="entry name" value="Tscrpt_reg_LuxR_C"/>
</dbReference>
<evidence type="ECO:0000259" key="6">
    <source>
        <dbReference type="PROSITE" id="PS50043"/>
    </source>
</evidence>
<feature type="modified residue" description="4-aspartylphosphate" evidence="5">
    <location>
        <position position="55"/>
    </location>
</feature>
<dbReference type="InterPro" id="IPR039420">
    <property type="entry name" value="WalR-like"/>
</dbReference>
<keyword evidence="4" id="KW-0804">Transcription</keyword>
<evidence type="ECO:0000256" key="5">
    <source>
        <dbReference type="PROSITE-ProRule" id="PRU00169"/>
    </source>
</evidence>
<evidence type="ECO:0000313" key="9">
    <source>
        <dbReference type="Proteomes" id="UP000036700"/>
    </source>
</evidence>
<dbReference type="EMBL" id="CP011568">
    <property type="protein sequence ID" value="AKJ69736.1"/>
    <property type="molecule type" value="Genomic_DNA"/>
</dbReference>
<evidence type="ECO:0000313" key="8">
    <source>
        <dbReference type="EMBL" id="AKJ69736.1"/>
    </source>
</evidence>
<dbReference type="GO" id="GO:0003677">
    <property type="term" value="F:DNA binding"/>
    <property type="evidence" value="ECO:0007669"/>
    <property type="project" value="UniProtKB-KW"/>
</dbReference>
<keyword evidence="2" id="KW-0805">Transcription regulation</keyword>
<evidence type="ECO:0000256" key="3">
    <source>
        <dbReference type="ARBA" id="ARBA00023125"/>
    </source>
</evidence>
<protein>
    <submittedName>
        <fullName evidence="8">LuxR family transcriptional regulator</fullName>
    </submittedName>
</protein>
<dbReference type="InterPro" id="IPR058245">
    <property type="entry name" value="NreC/VraR/RcsB-like_REC"/>
</dbReference>
<feature type="domain" description="HTH luxR-type" evidence="6">
    <location>
        <begin position="143"/>
        <end position="208"/>
    </location>
</feature>
<dbReference type="Proteomes" id="UP000036700">
    <property type="component" value="Chromosome"/>
</dbReference>
<dbReference type="RefSeq" id="WP_047215645.1">
    <property type="nucleotide sequence ID" value="NZ_CP011568.3"/>
</dbReference>
<accession>A0A0G3EY93</accession>
<dbReference type="PANTHER" id="PTHR43214">
    <property type="entry name" value="TWO-COMPONENT RESPONSE REGULATOR"/>
    <property type="match status" value="1"/>
</dbReference>
<name>A0A0G3EY93_9BURK</name>
<dbReference type="PROSITE" id="PS50043">
    <property type="entry name" value="HTH_LUXR_2"/>
    <property type="match status" value="1"/>
</dbReference>